<evidence type="ECO:0000313" key="1">
    <source>
        <dbReference type="EMBL" id="MCE4540658.1"/>
    </source>
</evidence>
<dbReference type="Proteomes" id="UP001201463">
    <property type="component" value="Unassembled WGS sequence"/>
</dbReference>
<evidence type="ECO:0000313" key="2">
    <source>
        <dbReference type="Proteomes" id="UP001201463"/>
    </source>
</evidence>
<dbReference type="EMBL" id="JAJTWT010000020">
    <property type="protein sequence ID" value="MCE4540658.1"/>
    <property type="molecule type" value="Genomic_DNA"/>
</dbReference>
<proteinExistence type="predicted"/>
<reference evidence="1 2" key="1">
    <citation type="submission" date="2021-12" db="EMBL/GenBank/DDBJ databases">
        <title>Genome seq of p7.</title>
        <authorList>
            <person name="Seo T."/>
        </authorList>
    </citation>
    <scope>NUCLEOTIDE SEQUENCE [LARGE SCALE GENOMIC DNA]</scope>
    <source>
        <strain evidence="1 2">P7</strain>
    </source>
</reference>
<dbReference type="RefSeq" id="WP_233395269.1">
    <property type="nucleotide sequence ID" value="NZ_JAJTWT010000020.1"/>
</dbReference>
<organism evidence="1 2">
    <name type="scientific">Pelomonas caseinilytica</name>
    <dbReference type="NCBI Taxonomy" id="2906763"/>
    <lineage>
        <taxon>Bacteria</taxon>
        <taxon>Pseudomonadati</taxon>
        <taxon>Pseudomonadota</taxon>
        <taxon>Betaproteobacteria</taxon>
        <taxon>Burkholderiales</taxon>
        <taxon>Sphaerotilaceae</taxon>
        <taxon>Roseateles</taxon>
    </lineage>
</organism>
<name>A0ABS8XPN8_9BURK</name>
<dbReference type="InterPro" id="IPR008727">
    <property type="entry name" value="PAAR_motif"/>
</dbReference>
<gene>
    <name evidence="1" type="ORF">LXT12_25830</name>
</gene>
<dbReference type="Gene3D" id="2.60.200.60">
    <property type="match status" value="1"/>
</dbReference>
<dbReference type="Pfam" id="PF05488">
    <property type="entry name" value="PAAR_motif"/>
    <property type="match status" value="1"/>
</dbReference>
<protein>
    <submittedName>
        <fullName evidence="1">PAAR domain-containing protein</fullName>
    </submittedName>
</protein>
<comment type="caution">
    <text evidence="1">The sequence shown here is derived from an EMBL/GenBank/DDBJ whole genome shotgun (WGS) entry which is preliminary data.</text>
</comment>
<keyword evidence="2" id="KW-1185">Reference proteome</keyword>
<accession>A0ABS8XPN8</accession>
<sequence>MRSSLFGKAQIIVGDKATHGGVVLSGSPTNSWHGIPVARKGDKVYCPKCKPHVFEIIEGLAICTDTNAKLPLATEGHLTACGAALVAKAAPGGAEAAAALCDAMIANQAFDEEFTLRDRDTGEPLANTPYTVFFENGNVAHGTTDAQGKTGRYYTIKPESLVIELGHAGE</sequence>
<dbReference type="CDD" id="cd14744">
    <property type="entry name" value="PAAR_CT_2"/>
    <property type="match status" value="1"/>
</dbReference>